<protein>
    <submittedName>
        <fullName evidence="3">C2H2-type domain-containing protein</fullName>
    </submittedName>
</protein>
<dbReference type="AlphaFoldDB" id="A0A1I7X7P8"/>
<reference evidence="3" key="1">
    <citation type="submission" date="2016-11" db="UniProtKB">
        <authorList>
            <consortium name="WormBaseParasite"/>
        </authorList>
    </citation>
    <scope>IDENTIFICATION</scope>
</reference>
<keyword evidence="2" id="KW-1185">Reference proteome</keyword>
<name>A0A1I7X7P8_HETBA</name>
<feature type="region of interest" description="Disordered" evidence="1">
    <location>
        <begin position="856"/>
        <end position="880"/>
    </location>
</feature>
<sequence>MKFKLEISKALTPHLLKNWINLTTENRKKVKLYLAYFLEYEKRDSYVNKLTKAEKRNGSVKKEDLFHISADTTILTEQLIHFSTLFQILHLFSDYSSSRVGTGTLSSSSSTYTLRGQTSEGSIGLLSLMTMFLFPLYVRAHHFDIAYQDTVDKYVTCQVCGMLLRRSIFASHLRIRHAEMFPEPNSPQIDEDSTSQWLSEEYPEINRNSSSTTSPKVYLIAFRRVKDNNNAYEPPNKRIQHFHLVLNQNSQRRACIIGEYFLFNTYLRSSPCKGSKEVNLKQAECKVSSNCLSTMKYSGNYLSSTQSGCRSITDQPLELPIFPSCNQKIMLDIQQFHIPLSVPPFCPLTKSLTSAMCSSSILELKHFTSSNNSFVFPALQNSQEVSSSNQMRYLDIRNSQSTVLSPFHYQSYSKNTGLFNSKLQILSKDACNLKTSEMLTVESSVCSRAKQTVERSIPDEPISSCVNLDFFKTDYNTPLLDNRNFPVISSLATSQQQELTDLQVRYESTSFDPRNIGTTQLHKNFNELIISPGSHKSTQWNQDTIINSVSNLFNADREKDGRETVAYLLSTPETLSSEGIPCYSITPEDATLKEEQKEKSSSHPVSVSCLQMKSHNLDGWQFFLPKGTNGEKTHEVDRFLKKLRVERLLSGLSDESIDTACERILEENKHWIIEKKNDEEMTRIVLPIEYDKIELPILRLTGKGNKVSNETSLASSNIKNKLEAFRANTETVNVGWDEIKSLENLLIGERKYEKGLEPDILVIGETNRLNKSELFKNGKSRINVENTTSIDQRRSYHLDPFLDETYTLNKNFKLENNSLSNNHKGKVSASKPKELFSTRMLMNMIRSNRIELEITQESEEENKKEQHEDQQTNMNRRDEDTGDLMDRIRNWTVEPLRRKTRPAIFSSLQDHVGNLLSSNWHKYDEIKKDCHTERTNYDKKILCNNKSENRIASMPILAHNSLQLSLEQVNKISPKYIADFQKTLDVFEEQSVESITCSFSFERIPIEESASISYTNYLKGNKGCQT</sequence>
<accession>A0A1I7X7P8</accession>
<dbReference type="WBParaSite" id="Hba_13452">
    <property type="protein sequence ID" value="Hba_13452"/>
    <property type="gene ID" value="Hba_13452"/>
</dbReference>
<evidence type="ECO:0000313" key="3">
    <source>
        <dbReference type="WBParaSite" id="Hba_13452"/>
    </source>
</evidence>
<evidence type="ECO:0000256" key="1">
    <source>
        <dbReference type="SAM" id="MobiDB-lite"/>
    </source>
</evidence>
<proteinExistence type="predicted"/>
<feature type="compositionally biased region" description="Basic and acidic residues" evidence="1">
    <location>
        <begin position="861"/>
        <end position="880"/>
    </location>
</feature>
<evidence type="ECO:0000313" key="2">
    <source>
        <dbReference type="Proteomes" id="UP000095283"/>
    </source>
</evidence>
<organism evidence="2 3">
    <name type="scientific">Heterorhabditis bacteriophora</name>
    <name type="common">Entomopathogenic nematode worm</name>
    <dbReference type="NCBI Taxonomy" id="37862"/>
    <lineage>
        <taxon>Eukaryota</taxon>
        <taxon>Metazoa</taxon>
        <taxon>Ecdysozoa</taxon>
        <taxon>Nematoda</taxon>
        <taxon>Chromadorea</taxon>
        <taxon>Rhabditida</taxon>
        <taxon>Rhabditina</taxon>
        <taxon>Rhabditomorpha</taxon>
        <taxon>Strongyloidea</taxon>
        <taxon>Heterorhabditidae</taxon>
        <taxon>Heterorhabditis</taxon>
    </lineage>
</organism>
<dbReference type="Proteomes" id="UP000095283">
    <property type="component" value="Unplaced"/>
</dbReference>